<sequence>MLQDDPPLEPLLPDEFVWELLSVFSSSLGLLVEKLPDLVPLDDEFEEELLDPDSYFDGESVVLPLLFEEPLLPENDPDLVPLDELLELDFELELELDLEPEPELLKLPDFVELLAFEAPVDLLEDLKEPLLDLAAA</sequence>
<protein>
    <submittedName>
        <fullName evidence="1">Uncharacterized protein</fullName>
    </submittedName>
</protein>
<evidence type="ECO:0000313" key="2">
    <source>
        <dbReference type="Proteomes" id="UP000184241"/>
    </source>
</evidence>
<dbReference type="RefSeq" id="WP_139259318.1">
    <property type="nucleotide sequence ID" value="NZ_FQXU01000005.1"/>
</dbReference>
<organism evidence="1 2">
    <name type="scientific">Clostridium intestinale DSM 6191</name>
    <dbReference type="NCBI Taxonomy" id="1121320"/>
    <lineage>
        <taxon>Bacteria</taxon>
        <taxon>Bacillati</taxon>
        <taxon>Bacillota</taxon>
        <taxon>Clostridia</taxon>
        <taxon>Eubacteriales</taxon>
        <taxon>Clostridiaceae</taxon>
        <taxon>Clostridium</taxon>
    </lineage>
</organism>
<name>A0A1M5XIC9_9CLOT</name>
<accession>A0A1M5XIC9</accession>
<proteinExistence type="predicted"/>
<evidence type="ECO:0000313" key="1">
    <source>
        <dbReference type="EMBL" id="SHH99023.1"/>
    </source>
</evidence>
<dbReference type="AlphaFoldDB" id="A0A1M5XIC9"/>
<dbReference type="Proteomes" id="UP000184241">
    <property type="component" value="Unassembled WGS sequence"/>
</dbReference>
<reference evidence="1 2" key="1">
    <citation type="submission" date="2016-11" db="EMBL/GenBank/DDBJ databases">
        <authorList>
            <person name="Jaros S."/>
            <person name="Januszkiewicz K."/>
            <person name="Wedrychowicz H."/>
        </authorList>
    </citation>
    <scope>NUCLEOTIDE SEQUENCE [LARGE SCALE GENOMIC DNA]</scope>
    <source>
        <strain evidence="1 2">DSM 6191</strain>
    </source>
</reference>
<gene>
    <name evidence="1" type="ORF">SAMN02745941_01420</name>
</gene>
<dbReference type="EMBL" id="FQXU01000005">
    <property type="protein sequence ID" value="SHH99023.1"/>
    <property type="molecule type" value="Genomic_DNA"/>
</dbReference>